<protein>
    <recommendedName>
        <fullName evidence="2">histidine kinase</fullName>
        <ecNumber evidence="2">2.7.13.3</ecNumber>
    </recommendedName>
</protein>
<keyword evidence="9" id="KW-1185">Reference proteome</keyword>
<evidence type="ECO:0000313" key="9">
    <source>
        <dbReference type="Proteomes" id="UP000294498"/>
    </source>
</evidence>
<dbReference type="Gene3D" id="3.30.565.10">
    <property type="entry name" value="Histidine kinase-like ATPase, C-terminal domain"/>
    <property type="match status" value="1"/>
</dbReference>
<dbReference type="Proteomes" id="UP000294498">
    <property type="component" value="Unassembled WGS sequence"/>
</dbReference>
<dbReference type="Gene3D" id="1.25.40.10">
    <property type="entry name" value="Tetratricopeptide repeat domain"/>
    <property type="match status" value="1"/>
</dbReference>
<dbReference type="PROSITE" id="PS51257">
    <property type="entry name" value="PROKAR_LIPOPROTEIN"/>
    <property type="match status" value="1"/>
</dbReference>
<evidence type="ECO:0000256" key="6">
    <source>
        <dbReference type="PROSITE-ProRule" id="PRU00339"/>
    </source>
</evidence>
<proteinExistence type="predicted"/>
<dbReference type="InterPro" id="IPR036890">
    <property type="entry name" value="HATPase_C_sf"/>
</dbReference>
<dbReference type="PROSITE" id="PS50005">
    <property type="entry name" value="TPR"/>
    <property type="match status" value="1"/>
</dbReference>
<dbReference type="SUPFAM" id="SSF48452">
    <property type="entry name" value="TPR-like"/>
    <property type="match status" value="1"/>
</dbReference>
<evidence type="ECO:0000256" key="2">
    <source>
        <dbReference type="ARBA" id="ARBA00012438"/>
    </source>
</evidence>
<feature type="repeat" description="TPR" evidence="6">
    <location>
        <begin position="141"/>
        <end position="174"/>
    </location>
</feature>
<evidence type="ECO:0000313" key="8">
    <source>
        <dbReference type="EMBL" id="TDX00381.1"/>
    </source>
</evidence>
<dbReference type="RefSeq" id="WP_211352056.1">
    <property type="nucleotide sequence ID" value="NZ_SODV01000001.1"/>
</dbReference>
<evidence type="ECO:0000256" key="1">
    <source>
        <dbReference type="ARBA" id="ARBA00000085"/>
    </source>
</evidence>
<dbReference type="EC" id="2.7.13.3" evidence="2"/>
<comment type="catalytic activity">
    <reaction evidence="1">
        <text>ATP + protein L-histidine = ADP + protein N-phospho-L-histidine.</text>
        <dbReference type="EC" id="2.7.13.3"/>
    </reaction>
</comment>
<keyword evidence="6" id="KW-0802">TPR repeat</keyword>
<dbReference type="GO" id="GO:0004673">
    <property type="term" value="F:protein histidine kinase activity"/>
    <property type="evidence" value="ECO:0007669"/>
    <property type="project" value="UniProtKB-EC"/>
</dbReference>
<keyword evidence="7" id="KW-0472">Membrane</keyword>
<reference evidence="8 9" key="1">
    <citation type="submission" date="2019-03" db="EMBL/GenBank/DDBJ databases">
        <title>Genomic Encyclopedia of Type Strains, Phase IV (KMG-IV): sequencing the most valuable type-strain genomes for metagenomic binning, comparative biology and taxonomic classification.</title>
        <authorList>
            <person name="Goeker M."/>
        </authorList>
    </citation>
    <scope>NUCLEOTIDE SEQUENCE [LARGE SCALE GENOMIC DNA]</scope>
    <source>
        <strain evidence="8 9">DSM 100059</strain>
    </source>
</reference>
<dbReference type="InterPro" id="IPR011990">
    <property type="entry name" value="TPR-like_helical_dom_sf"/>
</dbReference>
<keyword evidence="7" id="KW-0812">Transmembrane</keyword>
<evidence type="ECO:0000256" key="4">
    <source>
        <dbReference type="ARBA" id="ARBA00022777"/>
    </source>
</evidence>
<keyword evidence="5" id="KW-0902">Two-component regulatory system</keyword>
<comment type="caution">
    <text evidence="8">The sequence shown here is derived from an EMBL/GenBank/DDBJ whole genome shotgun (WGS) entry which is preliminary data.</text>
</comment>
<evidence type="ECO:0000256" key="7">
    <source>
        <dbReference type="SAM" id="Phobius"/>
    </source>
</evidence>
<gene>
    <name evidence="8" type="ORF">EDB95_1403</name>
</gene>
<dbReference type="CDD" id="cd16917">
    <property type="entry name" value="HATPase_UhpB-NarQ-NarX-like"/>
    <property type="match status" value="1"/>
</dbReference>
<dbReference type="PANTHER" id="PTHR24421:SF10">
    <property type="entry name" value="NITRATE_NITRITE SENSOR PROTEIN NARQ"/>
    <property type="match status" value="1"/>
</dbReference>
<keyword evidence="3" id="KW-0808">Transferase</keyword>
<organism evidence="8 9">
    <name type="scientific">Dinghuibacter silviterrae</name>
    <dbReference type="NCBI Taxonomy" id="1539049"/>
    <lineage>
        <taxon>Bacteria</taxon>
        <taxon>Pseudomonadati</taxon>
        <taxon>Bacteroidota</taxon>
        <taxon>Chitinophagia</taxon>
        <taxon>Chitinophagales</taxon>
        <taxon>Chitinophagaceae</taxon>
        <taxon>Dinghuibacter</taxon>
    </lineage>
</organism>
<dbReference type="InterPro" id="IPR019734">
    <property type="entry name" value="TPR_rpt"/>
</dbReference>
<evidence type="ECO:0000256" key="5">
    <source>
        <dbReference type="ARBA" id="ARBA00023012"/>
    </source>
</evidence>
<dbReference type="EMBL" id="SODV01000001">
    <property type="protein sequence ID" value="TDX00381.1"/>
    <property type="molecule type" value="Genomic_DNA"/>
</dbReference>
<dbReference type="InterPro" id="IPR050482">
    <property type="entry name" value="Sensor_HK_TwoCompSys"/>
</dbReference>
<dbReference type="AlphaFoldDB" id="A0A4R8DTA5"/>
<accession>A0A4R8DTA5</accession>
<feature type="transmembrane region" description="Helical" evidence="7">
    <location>
        <begin position="324"/>
        <end position="344"/>
    </location>
</feature>
<dbReference type="SUPFAM" id="SSF55874">
    <property type="entry name" value="ATPase domain of HSP90 chaperone/DNA topoisomerase II/histidine kinase"/>
    <property type="match status" value="1"/>
</dbReference>
<name>A0A4R8DTA5_9BACT</name>
<evidence type="ECO:0000256" key="3">
    <source>
        <dbReference type="ARBA" id="ARBA00022679"/>
    </source>
</evidence>
<dbReference type="GO" id="GO:0000160">
    <property type="term" value="P:phosphorelay signal transduction system"/>
    <property type="evidence" value="ECO:0007669"/>
    <property type="project" value="UniProtKB-KW"/>
</dbReference>
<sequence length="549" mass="63099">MKSRYLFLIIGLCSCGENHTTVLTIDTPDYKRGESLLDHQPDSAFYYFNKVATGSKDSLLIAKSYNYMAVIQSDAGDYYGAEESLLTSLKYLDEQAPSHQNCLVSDYNELGRNSAELYNYEASINYYDQAIKRTRNGNYKAIALNNQAVSFEKMGNYTQAIAIYRSLLEHPPADKLEYARILSNFAKTKWLQDSGYYAALELLTALQIRKEENDEWGLNASYAHLSDYYTRKKPDSAHFYANQMYTVARHLNSPDDQLQALQKLIELSPSNDVKQYFQRYQSLNDSIQTTRNAAKNQFALIRYEVQKNKADNLRLQRDNIKQRVVIYGIVALFCTAVWVFILWYRKRKQRLEWETQTAIREHQLKTSQKVHDVVANGLYRLMMGIEHQESIEKDRILDVLDDLYEQSRDISYEQTKHIPIDFQGAIASLLKNFADASTKVLIVGNDNRLWASVTDKVKKEIELMLQEFMINMKKHSSAQNVLVKFDHQERLLIVEYMDDGVGFPSSFRRGNGLTNTGNRISAIGGQITFDNELPKGLKIKVSIPIAPNA</sequence>
<dbReference type="SMART" id="SM00028">
    <property type="entry name" value="TPR"/>
    <property type="match status" value="3"/>
</dbReference>
<dbReference type="PANTHER" id="PTHR24421">
    <property type="entry name" value="NITRATE/NITRITE SENSOR PROTEIN NARX-RELATED"/>
    <property type="match status" value="1"/>
</dbReference>
<keyword evidence="4" id="KW-0418">Kinase</keyword>
<keyword evidence="7" id="KW-1133">Transmembrane helix</keyword>